<sequence length="129" mass="14550">MSENVTADLIRALVDNMGGPDVDEKGWESLAMILEFPDGEFNEAHGYLYSPDGTISAVAADPWAVKAAVDAYMSSYYKPGESLPVQMLVELHRTTGKYRVTFEDADATRWKLTPRNRKDFRESLRPKFD</sequence>
<dbReference type="EMBL" id="JAWQEV010000003">
    <property type="protein sequence ID" value="MDW4573524.1"/>
    <property type="molecule type" value="Genomic_DNA"/>
</dbReference>
<proteinExistence type="predicted"/>
<gene>
    <name evidence="1" type="ORF">R8Z58_12140</name>
</gene>
<name>A0ABU4H4A4_9MICO</name>
<evidence type="ECO:0000313" key="1">
    <source>
        <dbReference type="EMBL" id="MDW4573524.1"/>
    </source>
</evidence>
<comment type="caution">
    <text evidence="1">The sequence shown here is derived from an EMBL/GenBank/DDBJ whole genome shotgun (WGS) entry which is preliminary data.</text>
</comment>
<evidence type="ECO:0000313" key="2">
    <source>
        <dbReference type="Proteomes" id="UP001283109"/>
    </source>
</evidence>
<accession>A0ABU4H4A4</accession>
<organism evidence="1 2">
    <name type="scientific">Microbacterium arthrosphaerae</name>
    <dbReference type="NCBI Taxonomy" id="792652"/>
    <lineage>
        <taxon>Bacteria</taxon>
        <taxon>Bacillati</taxon>
        <taxon>Actinomycetota</taxon>
        <taxon>Actinomycetes</taxon>
        <taxon>Micrococcales</taxon>
        <taxon>Microbacteriaceae</taxon>
        <taxon>Microbacterium</taxon>
    </lineage>
</organism>
<dbReference type="RefSeq" id="WP_318354023.1">
    <property type="nucleotide sequence ID" value="NZ_JAWQEV010000003.1"/>
</dbReference>
<reference evidence="1 2" key="1">
    <citation type="submission" date="2023-11" db="EMBL/GenBank/DDBJ databases">
        <title>Draft genome sequence of Microbacterium arthrosphaerae JCM 30492.</title>
        <authorList>
            <person name="Zhang G."/>
            <person name="Ding Y."/>
        </authorList>
    </citation>
    <scope>NUCLEOTIDE SEQUENCE [LARGE SCALE GENOMIC DNA]</scope>
    <source>
        <strain evidence="1 2">JCM 30492</strain>
    </source>
</reference>
<dbReference type="Proteomes" id="UP001283109">
    <property type="component" value="Unassembled WGS sequence"/>
</dbReference>
<keyword evidence="2" id="KW-1185">Reference proteome</keyword>
<protein>
    <submittedName>
        <fullName evidence="1">Uncharacterized protein</fullName>
    </submittedName>
</protein>